<dbReference type="GO" id="GO:0046872">
    <property type="term" value="F:metal ion binding"/>
    <property type="evidence" value="ECO:0007669"/>
    <property type="project" value="UniProtKB-KW"/>
</dbReference>
<dbReference type="Pfam" id="PF00753">
    <property type="entry name" value="Lactamase_B"/>
    <property type="match status" value="2"/>
</dbReference>
<dbReference type="CDD" id="cd07722">
    <property type="entry name" value="LACTB2-like_MBL-fold"/>
    <property type="match status" value="1"/>
</dbReference>
<evidence type="ECO:0000259" key="5">
    <source>
        <dbReference type="SMART" id="SM00849"/>
    </source>
</evidence>
<evidence type="ECO:0000313" key="6">
    <source>
        <dbReference type="EMBL" id="ETW85353.1"/>
    </source>
</evidence>
<keyword evidence="2" id="KW-0479">Metal-binding</keyword>
<dbReference type="InterPro" id="IPR036866">
    <property type="entry name" value="RibonucZ/Hydroxyglut_hydro"/>
</dbReference>
<dbReference type="InterPro" id="IPR036388">
    <property type="entry name" value="WH-like_DNA-bd_sf"/>
</dbReference>
<dbReference type="Gene3D" id="1.10.10.10">
    <property type="entry name" value="Winged helix-like DNA-binding domain superfamily/Winged helix DNA-binding domain"/>
    <property type="match status" value="1"/>
</dbReference>
<dbReference type="AlphaFoldDB" id="W4KHM6"/>
<comment type="similarity">
    <text evidence="1">Belongs to the metallo-beta-lactamase superfamily. Glyoxalase II family.</text>
</comment>
<dbReference type="HOGENOM" id="CLU_048478_1_3_1"/>
<dbReference type="EMBL" id="KI925455">
    <property type="protein sequence ID" value="ETW85353.1"/>
    <property type="molecule type" value="Genomic_DNA"/>
</dbReference>
<proteinExistence type="inferred from homology"/>
<dbReference type="Proteomes" id="UP000030671">
    <property type="component" value="Unassembled WGS sequence"/>
</dbReference>
<dbReference type="RefSeq" id="XP_009542218.1">
    <property type="nucleotide sequence ID" value="XM_009543923.1"/>
</dbReference>
<evidence type="ECO:0000313" key="7">
    <source>
        <dbReference type="Proteomes" id="UP000030671"/>
    </source>
</evidence>
<feature type="domain" description="Metallo-beta-lactamase" evidence="5">
    <location>
        <begin position="32"/>
        <end position="209"/>
    </location>
</feature>
<evidence type="ECO:0000256" key="1">
    <source>
        <dbReference type="ARBA" id="ARBA00006759"/>
    </source>
</evidence>
<sequence>MDKLPPLPSITRLSNSVVRVLGQNPGKFTLQGTNTYLIGPTNPYILLDTGAGQTAFPPLLQSMLKATHAHLPDISDIVITHKHHDHVCGLPSVIGVLRELWVAQNGGVYHDLHDGQSIFIPSPDAPQQVLKVIHTPGHTADSISLLYPTDRALFTGDTVLGKGTAVFEDLGSYVASLRTMLHAARNEDFGQGKPEGKAEATYTLLYPGHGPVVEEGTTTIRMYIEHRLEREEQIIEAIGVPPPGSSDDIWTTWGVVEKLYARYPQSLWEPAAHGIQLHLKKLEKEGRVIYDGGEGKEARWKLITG</sequence>
<evidence type="ECO:0000256" key="2">
    <source>
        <dbReference type="ARBA" id="ARBA00022723"/>
    </source>
</evidence>
<gene>
    <name evidence="6" type="ORF">HETIRDRAFT_379268</name>
</gene>
<reference evidence="6 7" key="1">
    <citation type="journal article" date="2012" name="New Phytol.">
        <title>Insight into trade-off between wood decay and parasitism from the genome of a fungal forest pathogen.</title>
        <authorList>
            <person name="Olson A."/>
            <person name="Aerts A."/>
            <person name="Asiegbu F."/>
            <person name="Belbahri L."/>
            <person name="Bouzid O."/>
            <person name="Broberg A."/>
            <person name="Canback B."/>
            <person name="Coutinho P.M."/>
            <person name="Cullen D."/>
            <person name="Dalman K."/>
            <person name="Deflorio G."/>
            <person name="van Diepen L.T."/>
            <person name="Dunand C."/>
            <person name="Duplessis S."/>
            <person name="Durling M."/>
            <person name="Gonthier P."/>
            <person name="Grimwood J."/>
            <person name="Fossdal C.G."/>
            <person name="Hansson D."/>
            <person name="Henrissat B."/>
            <person name="Hietala A."/>
            <person name="Himmelstrand K."/>
            <person name="Hoffmeister D."/>
            <person name="Hogberg N."/>
            <person name="James T.Y."/>
            <person name="Karlsson M."/>
            <person name="Kohler A."/>
            <person name="Kues U."/>
            <person name="Lee Y.H."/>
            <person name="Lin Y.C."/>
            <person name="Lind M."/>
            <person name="Lindquist E."/>
            <person name="Lombard V."/>
            <person name="Lucas S."/>
            <person name="Lunden K."/>
            <person name="Morin E."/>
            <person name="Murat C."/>
            <person name="Park J."/>
            <person name="Raffaello T."/>
            <person name="Rouze P."/>
            <person name="Salamov A."/>
            <person name="Schmutz J."/>
            <person name="Solheim H."/>
            <person name="Stahlberg J."/>
            <person name="Velez H."/>
            <person name="de Vries R.P."/>
            <person name="Wiebenga A."/>
            <person name="Woodward S."/>
            <person name="Yakovlev I."/>
            <person name="Garbelotto M."/>
            <person name="Martin F."/>
            <person name="Grigoriev I.V."/>
            <person name="Stenlid J."/>
        </authorList>
    </citation>
    <scope>NUCLEOTIDE SEQUENCE [LARGE SCALE GENOMIC DNA]</scope>
    <source>
        <strain evidence="6 7">TC 32-1</strain>
    </source>
</reference>
<dbReference type="eggNOG" id="KOG0813">
    <property type="taxonomic scope" value="Eukaryota"/>
</dbReference>
<dbReference type="STRING" id="747525.W4KHM6"/>
<dbReference type="KEGG" id="hir:HETIRDRAFT_379268"/>
<organism evidence="6 7">
    <name type="scientific">Heterobasidion irregulare (strain TC 32-1)</name>
    <dbReference type="NCBI Taxonomy" id="747525"/>
    <lineage>
        <taxon>Eukaryota</taxon>
        <taxon>Fungi</taxon>
        <taxon>Dikarya</taxon>
        <taxon>Basidiomycota</taxon>
        <taxon>Agaricomycotina</taxon>
        <taxon>Agaricomycetes</taxon>
        <taxon>Russulales</taxon>
        <taxon>Bondarzewiaceae</taxon>
        <taxon>Heterobasidion</taxon>
        <taxon>Heterobasidion annosum species complex</taxon>
    </lineage>
</organism>
<dbReference type="Gene3D" id="3.60.15.10">
    <property type="entry name" value="Ribonuclease Z/Hydroxyacylglutathione hydrolase-like"/>
    <property type="match status" value="1"/>
</dbReference>
<keyword evidence="7" id="KW-1185">Reference proteome</keyword>
<accession>W4KHM6</accession>
<dbReference type="FunFam" id="3.60.15.10:FF:000041">
    <property type="entry name" value="Metallo-beta-lactamase domain protein"/>
    <property type="match status" value="1"/>
</dbReference>
<dbReference type="InterPro" id="IPR001279">
    <property type="entry name" value="Metallo-B-lactamas"/>
</dbReference>
<dbReference type="SUPFAM" id="SSF56281">
    <property type="entry name" value="Metallo-hydrolase/oxidoreductase"/>
    <property type="match status" value="1"/>
</dbReference>
<dbReference type="InterPro" id="IPR041516">
    <property type="entry name" value="LACTB2_WH"/>
</dbReference>
<dbReference type="SMART" id="SM00849">
    <property type="entry name" value="Lactamase_B"/>
    <property type="match status" value="1"/>
</dbReference>
<dbReference type="Pfam" id="PF17778">
    <property type="entry name" value="WHD_BLACT"/>
    <property type="match status" value="1"/>
</dbReference>
<dbReference type="GeneID" id="20671961"/>
<dbReference type="PANTHER" id="PTHR23131:SF0">
    <property type="entry name" value="ENDORIBONUCLEASE LACTB2"/>
    <property type="match status" value="1"/>
</dbReference>
<dbReference type="OrthoDB" id="17458at2759"/>
<dbReference type="PANTHER" id="PTHR23131">
    <property type="entry name" value="ENDORIBONUCLEASE LACTB2"/>
    <property type="match status" value="1"/>
</dbReference>
<evidence type="ECO:0000256" key="3">
    <source>
        <dbReference type="ARBA" id="ARBA00022801"/>
    </source>
</evidence>
<keyword evidence="3" id="KW-0378">Hydrolase</keyword>
<protein>
    <recommendedName>
        <fullName evidence="5">Metallo-beta-lactamase domain-containing protein</fullName>
    </recommendedName>
</protein>
<dbReference type="InterPro" id="IPR047921">
    <property type="entry name" value="LACTB2-like_MBL-fold"/>
</dbReference>
<dbReference type="InterPro" id="IPR050662">
    <property type="entry name" value="Sec-metab_biosynth-thioest"/>
</dbReference>
<keyword evidence="4" id="KW-0862">Zinc</keyword>
<name>W4KHM6_HETIT</name>
<evidence type="ECO:0000256" key="4">
    <source>
        <dbReference type="ARBA" id="ARBA00022833"/>
    </source>
</evidence>
<dbReference type="InParanoid" id="W4KHM6"/>
<dbReference type="GO" id="GO:0044550">
    <property type="term" value="P:secondary metabolite biosynthetic process"/>
    <property type="evidence" value="ECO:0007669"/>
    <property type="project" value="TreeGrafter"/>
</dbReference>
<dbReference type="GO" id="GO:0016787">
    <property type="term" value="F:hydrolase activity"/>
    <property type="evidence" value="ECO:0007669"/>
    <property type="project" value="UniProtKB-KW"/>
</dbReference>